<accession>A0ABZ0AVQ6</accession>
<dbReference type="InterPro" id="IPR052518">
    <property type="entry name" value="CHR_Transporter"/>
</dbReference>
<gene>
    <name evidence="8" type="ORF">RAN89_11380</name>
</gene>
<reference evidence="8 9" key="1">
    <citation type="submission" date="2023-08" db="EMBL/GenBank/DDBJ databases">
        <title>Rhodoferax potami sp. nov. and Rhodoferax mekongensis sp. nov., isolated from the Mekong River in Thailand.</title>
        <authorList>
            <person name="Kitikhun S."/>
            <person name="Charoenyingcharoen P."/>
            <person name="Siriarchawattana P."/>
            <person name="Likhitrattanapisal S."/>
            <person name="Nilsakha T."/>
            <person name="Chanpet A."/>
            <person name="Rattanawaree P."/>
            <person name="Ingsriswang S."/>
        </authorList>
    </citation>
    <scope>NUCLEOTIDE SEQUENCE [LARGE SCALE GENOMIC DNA]</scope>
    <source>
        <strain evidence="8 9">TBRC 17307</strain>
    </source>
</reference>
<keyword evidence="3" id="KW-1003">Cell membrane</keyword>
<evidence type="ECO:0000313" key="8">
    <source>
        <dbReference type="EMBL" id="WNO03522.1"/>
    </source>
</evidence>
<keyword evidence="9" id="KW-1185">Reference proteome</keyword>
<dbReference type="PANTHER" id="PTHR43663">
    <property type="entry name" value="CHROMATE TRANSPORT PROTEIN-RELATED"/>
    <property type="match status" value="1"/>
</dbReference>
<feature type="transmembrane region" description="Helical" evidence="7">
    <location>
        <begin position="12"/>
        <end position="31"/>
    </location>
</feature>
<dbReference type="RefSeq" id="WP_313866415.1">
    <property type="nucleotide sequence ID" value="NZ_CP132507.1"/>
</dbReference>
<name>A0ABZ0AVQ6_9BURK</name>
<evidence type="ECO:0000256" key="5">
    <source>
        <dbReference type="ARBA" id="ARBA00022989"/>
    </source>
</evidence>
<evidence type="ECO:0000256" key="3">
    <source>
        <dbReference type="ARBA" id="ARBA00022475"/>
    </source>
</evidence>
<keyword evidence="5 7" id="KW-1133">Transmembrane helix</keyword>
<evidence type="ECO:0000256" key="7">
    <source>
        <dbReference type="SAM" id="Phobius"/>
    </source>
</evidence>
<dbReference type="EMBL" id="CP132507">
    <property type="protein sequence ID" value="WNO03522.1"/>
    <property type="molecule type" value="Genomic_DNA"/>
</dbReference>
<evidence type="ECO:0000256" key="2">
    <source>
        <dbReference type="ARBA" id="ARBA00005262"/>
    </source>
</evidence>
<sequence length="201" mass="21503">MNALPAVQWLDLFLHFAALSLLAIGGAITTAPDMQRYLVVEHGWIDNEQFTSSIALSQAAPGPNILFVALLGWNIGLSAAGVPPGTAATTWQAYALALGGVAVTMTGIMLPSTTLTFMAARWGHRNRELRAVRAFKQGMAPIVIALLAATGWILAANHKGDEHHLGLWAVSLVTCALVWKTRLHMLWMLGAGAIAGWMGWI</sequence>
<dbReference type="Proteomes" id="UP001302257">
    <property type="component" value="Chromosome"/>
</dbReference>
<keyword evidence="4 7" id="KW-0812">Transmembrane</keyword>
<evidence type="ECO:0000256" key="1">
    <source>
        <dbReference type="ARBA" id="ARBA00004651"/>
    </source>
</evidence>
<organism evidence="8 9">
    <name type="scientific">Rhodoferax mekongensis</name>
    <dbReference type="NCBI Taxonomy" id="3068341"/>
    <lineage>
        <taxon>Bacteria</taxon>
        <taxon>Pseudomonadati</taxon>
        <taxon>Pseudomonadota</taxon>
        <taxon>Betaproteobacteria</taxon>
        <taxon>Burkholderiales</taxon>
        <taxon>Comamonadaceae</taxon>
        <taxon>Rhodoferax</taxon>
    </lineage>
</organism>
<comment type="subcellular location">
    <subcellularLocation>
        <location evidence="1">Cell membrane</location>
        <topology evidence="1">Multi-pass membrane protein</topology>
    </subcellularLocation>
</comment>
<comment type="similarity">
    <text evidence="2">Belongs to the chromate ion transporter (CHR) (TC 2.A.51) family.</text>
</comment>
<feature type="transmembrane region" description="Helical" evidence="7">
    <location>
        <begin position="94"/>
        <end position="117"/>
    </location>
</feature>
<dbReference type="InterPro" id="IPR003370">
    <property type="entry name" value="Chromate_transpt"/>
</dbReference>
<keyword evidence="6 7" id="KW-0472">Membrane</keyword>
<dbReference type="Pfam" id="PF02417">
    <property type="entry name" value="Chromate_transp"/>
    <property type="match status" value="1"/>
</dbReference>
<evidence type="ECO:0000313" key="9">
    <source>
        <dbReference type="Proteomes" id="UP001302257"/>
    </source>
</evidence>
<proteinExistence type="inferred from homology"/>
<dbReference type="PANTHER" id="PTHR43663:SF1">
    <property type="entry name" value="CHROMATE TRANSPORTER"/>
    <property type="match status" value="1"/>
</dbReference>
<evidence type="ECO:0000256" key="4">
    <source>
        <dbReference type="ARBA" id="ARBA00022692"/>
    </source>
</evidence>
<feature type="transmembrane region" description="Helical" evidence="7">
    <location>
        <begin position="138"/>
        <end position="157"/>
    </location>
</feature>
<evidence type="ECO:0000256" key="6">
    <source>
        <dbReference type="ARBA" id="ARBA00023136"/>
    </source>
</evidence>
<protein>
    <submittedName>
        <fullName evidence="8">Chromate transporter</fullName>
    </submittedName>
</protein>